<dbReference type="Pfam" id="PF18768">
    <property type="entry name" value="RNPP_C"/>
    <property type="match status" value="1"/>
</dbReference>
<name>A0A094WMV8_ALKAL</name>
<dbReference type="EMBL" id="JALP01000084">
    <property type="protein sequence ID" value="THG91194.1"/>
    <property type="molecule type" value="Genomic_DNA"/>
</dbReference>
<accession>A0A094WMV8</accession>
<evidence type="ECO:0000259" key="1">
    <source>
        <dbReference type="PROSITE" id="PS50943"/>
    </source>
</evidence>
<dbReference type="InterPro" id="IPR041315">
    <property type="entry name" value="PlcR_TPR"/>
</dbReference>
<proteinExistence type="predicted"/>
<dbReference type="PANTHER" id="PTHR37038">
    <property type="entry name" value="TRANSCRIPTIONAL REGULATOR-RELATED"/>
    <property type="match status" value="1"/>
</dbReference>
<dbReference type="CDD" id="cd00093">
    <property type="entry name" value="HTH_XRE"/>
    <property type="match status" value="1"/>
</dbReference>
<reference evidence="3 5" key="2">
    <citation type="submission" date="2014-01" db="EMBL/GenBank/DDBJ databases">
        <title>Draft genome sequencing of Bacillus alcalophilus CGMCC 1.3604.</title>
        <authorList>
            <person name="Yang J."/>
            <person name="Diao L."/>
            <person name="Yang S."/>
        </authorList>
    </citation>
    <scope>NUCLEOTIDE SEQUENCE [LARGE SCALE GENOMIC DNA]</scope>
    <source>
        <strain evidence="3 5">CGMCC 1.3604</strain>
    </source>
</reference>
<dbReference type="Proteomes" id="UP000297014">
    <property type="component" value="Unassembled WGS sequence"/>
</dbReference>
<dbReference type="Gene3D" id="1.25.40.10">
    <property type="entry name" value="Tetratricopeptide repeat domain"/>
    <property type="match status" value="1"/>
</dbReference>
<dbReference type="RefSeq" id="WP_003321065.1">
    <property type="nucleotide sequence ID" value="NZ_ALPT02000014.1"/>
</dbReference>
<evidence type="ECO:0000313" key="4">
    <source>
        <dbReference type="Proteomes" id="UP000002754"/>
    </source>
</evidence>
<evidence type="ECO:0000313" key="5">
    <source>
        <dbReference type="Proteomes" id="UP000297014"/>
    </source>
</evidence>
<dbReference type="PROSITE" id="PS50943">
    <property type="entry name" value="HTH_CROC1"/>
    <property type="match status" value="1"/>
</dbReference>
<dbReference type="InterPro" id="IPR001387">
    <property type="entry name" value="Cro/C1-type_HTH"/>
</dbReference>
<protein>
    <recommendedName>
        <fullName evidence="1">HTH cro/C1-type domain-containing protein</fullName>
    </recommendedName>
</protein>
<gene>
    <name evidence="3" type="ORF">AJ85_06250</name>
    <name evidence="2" type="ORF">BALCAV_0206040</name>
</gene>
<dbReference type="PANTHER" id="PTHR37038:SF14">
    <property type="entry name" value="TRANSCRIPTIONAL ACTIVATOR"/>
    <property type="match status" value="1"/>
</dbReference>
<dbReference type="SMART" id="SM00530">
    <property type="entry name" value="HTH_XRE"/>
    <property type="match status" value="1"/>
</dbReference>
<dbReference type="eggNOG" id="COG1396">
    <property type="taxonomic scope" value="Bacteria"/>
</dbReference>
<sequence length="304" mass="35943">MFISSKDLGEEIKKLRKQFSLSQKELAEGICTQAAISSIELGRTFPSIDILYAISVKLHFSIDQLIKELSTTSYLYIQETMNEIDRLVKLNDYKEVFEITKLNLKNHTLKTLGNEFNQYIQWHNILSSYYLDQINYQQCINALEELIDVQQDYLLKQSYQDLKIKNVIGNILTQNKQYKKATIYYQDILEKNIKIEGYYRLKLKVYFNLSKLMFLRSEYQKSIEIAQEGILLSIKQEDISVLPNLFVQFGQSLSMLPDSDQEQLEQVLEYYMNAINLYKILQRQWYVDFINKELIPILPQDNNK</sequence>
<dbReference type="SUPFAM" id="SSF47413">
    <property type="entry name" value="lambda repressor-like DNA-binding domains"/>
    <property type="match status" value="1"/>
</dbReference>
<keyword evidence="4" id="KW-1185">Reference proteome</keyword>
<evidence type="ECO:0000313" key="2">
    <source>
        <dbReference type="EMBL" id="KGA98196.1"/>
    </source>
</evidence>
<dbReference type="Proteomes" id="UP000002754">
    <property type="component" value="Unassembled WGS sequence"/>
</dbReference>
<dbReference type="STRING" id="1218173.BALCAV_0206040"/>
<organism evidence="2 4">
    <name type="scientific">Alkalihalobacillus alcalophilus ATCC 27647 = CGMCC 1.3604</name>
    <dbReference type="NCBI Taxonomy" id="1218173"/>
    <lineage>
        <taxon>Bacteria</taxon>
        <taxon>Bacillati</taxon>
        <taxon>Bacillota</taxon>
        <taxon>Bacilli</taxon>
        <taxon>Bacillales</taxon>
        <taxon>Bacillaceae</taxon>
        <taxon>Alkalihalobacillus</taxon>
    </lineage>
</organism>
<dbReference type="InterPro" id="IPR010982">
    <property type="entry name" value="Lambda_DNA-bd_dom_sf"/>
</dbReference>
<dbReference type="InterPro" id="IPR011990">
    <property type="entry name" value="TPR-like_helical_dom_sf"/>
</dbReference>
<dbReference type="EMBL" id="ALPT02000014">
    <property type="protein sequence ID" value="KGA98196.1"/>
    <property type="molecule type" value="Genomic_DNA"/>
</dbReference>
<reference evidence="2 4" key="1">
    <citation type="journal article" date="2014" name="Genome Announc.">
        <title>Draft Genome Sequence of Bacillus alcalophilus AV1934, a Classic Alkaliphile Isolated from Human Feces in 1934.</title>
        <authorList>
            <person name="Attie O."/>
            <person name="Jayaprakash A."/>
            <person name="Shah H."/>
            <person name="Paulsen I.T."/>
            <person name="Morino M."/>
            <person name="Takahashi Y."/>
            <person name="Narumi I."/>
            <person name="Sachidanandam R."/>
            <person name="Satoh K."/>
            <person name="Ito M."/>
            <person name="Krulwich T.A."/>
        </authorList>
    </citation>
    <scope>NUCLEOTIDE SEQUENCE [LARGE SCALE GENOMIC DNA]</scope>
    <source>
        <strain evidence="2 4">AV1934</strain>
    </source>
</reference>
<dbReference type="InterPro" id="IPR053163">
    <property type="entry name" value="HTH-type_regulator_Rgg"/>
</dbReference>
<dbReference type="OrthoDB" id="1150409at2"/>
<comment type="caution">
    <text evidence="2">The sequence shown here is derived from an EMBL/GenBank/DDBJ whole genome shotgun (WGS) entry which is preliminary data.</text>
</comment>
<dbReference type="GO" id="GO:0003677">
    <property type="term" value="F:DNA binding"/>
    <property type="evidence" value="ECO:0007669"/>
    <property type="project" value="InterPro"/>
</dbReference>
<evidence type="ECO:0000313" key="3">
    <source>
        <dbReference type="EMBL" id="THG91194.1"/>
    </source>
</evidence>
<dbReference type="AlphaFoldDB" id="A0A094WMV8"/>
<dbReference type="Pfam" id="PF01381">
    <property type="entry name" value="HTH_3"/>
    <property type="match status" value="1"/>
</dbReference>
<feature type="domain" description="HTH cro/C1-type" evidence="1">
    <location>
        <begin position="12"/>
        <end position="65"/>
    </location>
</feature>
<dbReference type="SUPFAM" id="SSF48452">
    <property type="entry name" value="TPR-like"/>
    <property type="match status" value="1"/>
</dbReference>